<proteinExistence type="predicted"/>
<reference evidence="3" key="1">
    <citation type="submission" date="2022-01" db="EMBL/GenBank/DDBJ databases">
        <authorList>
            <person name="King R."/>
        </authorList>
    </citation>
    <scope>NUCLEOTIDE SEQUENCE</scope>
</reference>
<evidence type="ECO:0000313" key="4">
    <source>
        <dbReference type="Proteomes" id="UP001153620"/>
    </source>
</evidence>
<dbReference type="AlphaFoldDB" id="A0A9N9S4F7"/>
<feature type="transmembrane region" description="Helical" evidence="1">
    <location>
        <begin position="118"/>
        <end position="144"/>
    </location>
</feature>
<accession>A0A9N9S4F7</accession>
<feature type="transmembrane region" description="Helical" evidence="1">
    <location>
        <begin position="20"/>
        <end position="37"/>
    </location>
</feature>
<gene>
    <name evidence="3" type="ORF">CHIRRI_LOCUS13506</name>
</gene>
<evidence type="ECO:0000313" key="3">
    <source>
        <dbReference type="EMBL" id="CAG9810693.1"/>
    </source>
</evidence>
<evidence type="ECO:0000259" key="2">
    <source>
        <dbReference type="Pfam" id="PF22954"/>
    </source>
</evidence>
<evidence type="ECO:0000256" key="1">
    <source>
        <dbReference type="SAM" id="Phobius"/>
    </source>
</evidence>
<sequence>MDNLIVSSCCCFNLRQGCKIIAVVTILMTVFDILWSIDELGFEILPKFEDDNELTRYPKWLIYFNLILTVPSILSCGFLLIGISTNRAKFLIPFIVLQTILLPYDITFELINPDNYGIISLFLFLMILFVFLVVYFIICVYSLYEIMRRERT</sequence>
<dbReference type="Pfam" id="PF22954">
    <property type="entry name" value="DUF7027"/>
    <property type="match status" value="1"/>
</dbReference>
<feature type="transmembrane region" description="Helical" evidence="1">
    <location>
        <begin position="90"/>
        <end position="106"/>
    </location>
</feature>
<reference evidence="3" key="2">
    <citation type="submission" date="2022-10" db="EMBL/GenBank/DDBJ databases">
        <authorList>
            <consortium name="ENA_rothamsted_submissions"/>
            <consortium name="culmorum"/>
            <person name="King R."/>
        </authorList>
    </citation>
    <scope>NUCLEOTIDE SEQUENCE</scope>
</reference>
<dbReference type="EMBL" id="OU895880">
    <property type="protein sequence ID" value="CAG9810693.1"/>
    <property type="molecule type" value="Genomic_DNA"/>
</dbReference>
<feature type="transmembrane region" description="Helical" evidence="1">
    <location>
        <begin position="60"/>
        <end position="83"/>
    </location>
</feature>
<keyword evidence="1" id="KW-0812">Transmembrane</keyword>
<keyword evidence="1" id="KW-0472">Membrane</keyword>
<dbReference type="Proteomes" id="UP001153620">
    <property type="component" value="Chromosome 4"/>
</dbReference>
<name>A0A9N9S4F7_9DIPT</name>
<keyword evidence="1" id="KW-1133">Transmembrane helix</keyword>
<keyword evidence="4" id="KW-1185">Reference proteome</keyword>
<organism evidence="3 4">
    <name type="scientific">Chironomus riparius</name>
    <dbReference type="NCBI Taxonomy" id="315576"/>
    <lineage>
        <taxon>Eukaryota</taxon>
        <taxon>Metazoa</taxon>
        <taxon>Ecdysozoa</taxon>
        <taxon>Arthropoda</taxon>
        <taxon>Hexapoda</taxon>
        <taxon>Insecta</taxon>
        <taxon>Pterygota</taxon>
        <taxon>Neoptera</taxon>
        <taxon>Endopterygota</taxon>
        <taxon>Diptera</taxon>
        <taxon>Nematocera</taxon>
        <taxon>Chironomoidea</taxon>
        <taxon>Chironomidae</taxon>
        <taxon>Chironominae</taxon>
        <taxon>Chironomus</taxon>
    </lineage>
</organism>
<feature type="domain" description="DUF7027" evidence="2">
    <location>
        <begin position="16"/>
        <end position="102"/>
    </location>
</feature>
<protein>
    <recommendedName>
        <fullName evidence="2">DUF7027 domain-containing protein</fullName>
    </recommendedName>
</protein>
<dbReference type="InterPro" id="IPR054291">
    <property type="entry name" value="DUF7027"/>
</dbReference>